<proteinExistence type="predicted"/>
<accession>A0AAD8LR71</accession>
<dbReference type="EMBL" id="JAVEPI010000002">
    <property type="protein sequence ID" value="KAK1443456.1"/>
    <property type="molecule type" value="Genomic_DNA"/>
</dbReference>
<evidence type="ECO:0000313" key="1">
    <source>
        <dbReference type="EMBL" id="KAK1443456.1"/>
    </source>
</evidence>
<protein>
    <submittedName>
        <fullName evidence="1">Uncharacterized protein</fullName>
    </submittedName>
</protein>
<reference evidence="1" key="1">
    <citation type="submission" date="2023-08" db="EMBL/GenBank/DDBJ databases">
        <title>Draft sequence of the Babesia gibsoni genome.</title>
        <authorList>
            <person name="Yamagishi J.Y."/>
            <person name="Xuan X.X."/>
        </authorList>
    </citation>
    <scope>NUCLEOTIDE SEQUENCE</scope>
    <source>
        <strain evidence="1">Azabu</strain>
    </source>
</reference>
<sequence length="171" mass="19137">MHTPTRRNVFGDTPLAPDITHAAESHSISRRSRSSNPFCKGTDFEDALLSRGSIIPSGLDSFISPTYREKRLCPSDIDSRSSIGVLKKSRSFRSTPVNNYNVYTDASVTSNEVTWKQRSSMLSRINDHQIKADEVGYAICPKQPQIMTSIPFVLREVEKCNMLLKDLGISL</sequence>
<organism evidence="1 2">
    <name type="scientific">Babesia gibsoni</name>
    <dbReference type="NCBI Taxonomy" id="33632"/>
    <lineage>
        <taxon>Eukaryota</taxon>
        <taxon>Sar</taxon>
        <taxon>Alveolata</taxon>
        <taxon>Apicomplexa</taxon>
        <taxon>Aconoidasida</taxon>
        <taxon>Piroplasmida</taxon>
        <taxon>Babesiidae</taxon>
        <taxon>Babesia</taxon>
    </lineage>
</organism>
<keyword evidence="2" id="KW-1185">Reference proteome</keyword>
<dbReference type="Proteomes" id="UP001230268">
    <property type="component" value="Unassembled WGS sequence"/>
</dbReference>
<comment type="caution">
    <text evidence="1">The sequence shown here is derived from an EMBL/GenBank/DDBJ whole genome shotgun (WGS) entry which is preliminary data.</text>
</comment>
<gene>
    <name evidence="1" type="ORF">BgAZ_203320</name>
</gene>
<evidence type="ECO:0000313" key="2">
    <source>
        <dbReference type="Proteomes" id="UP001230268"/>
    </source>
</evidence>
<dbReference type="AlphaFoldDB" id="A0AAD8LR71"/>
<name>A0AAD8LR71_BABGI</name>